<dbReference type="GO" id="GO:0006310">
    <property type="term" value="P:DNA recombination"/>
    <property type="evidence" value="ECO:0007669"/>
    <property type="project" value="UniProtKB-KW"/>
</dbReference>
<evidence type="ECO:0000256" key="13">
    <source>
        <dbReference type="ARBA" id="ARBA00023242"/>
    </source>
</evidence>
<keyword evidence="9 15" id="KW-0067">ATP-binding</keyword>
<dbReference type="Gene3D" id="1.10.3260.10">
    <property type="entry name" value="DNA ligase, ATP-dependent, N-terminal domain"/>
    <property type="match status" value="1"/>
</dbReference>
<keyword evidence="5" id="KW-0479">Metal-binding</keyword>
<dbReference type="InterPro" id="IPR044125">
    <property type="entry name" value="Adenylation_DNA_ligase_IV"/>
</dbReference>
<dbReference type="Pfam" id="PF04675">
    <property type="entry name" value="DNA_ligase_A_N"/>
    <property type="match status" value="1"/>
</dbReference>
<dbReference type="InterPro" id="IPR012310">
    <property type="entry name" value="DNA_ligase_ATP-dep_cent"/>
</dbReference>
<comment type="subcellular location">
    <subcellularLocation>
        <location evidence="2">Nucleus</location>
    </subcellularLocation>
</comment>
<evidence type="ECO:0000313" key="20">
    <source>
        <dbReference type="EMBL" id="EFN52891.1"/>
    </source>
</evidence>
<feature type="domain" description="BRCT" evidence="19">
    <location>
        <begin position="679"/>
        <end position="768"/>
    </location>
</feature>
<evidence type="ECO:0000259" key="19">
    <source>
        <dbReference type="PROSITE" id="PS50172"/>
    </source>
</evidence>
<evidence type="ECO:0000256" key="17">
    <source>
        <dbReference type="SAM" id="MobiDB-lite"/>
    </source>
</evidence>
<dbReference type="SUPFAM" id="SSF56091">
    <property type="entry name" value="DNA ligase/mRNA capping enzyme, catalytic domain"/>
    <property type="match status" value="1"/>
</dbReference>
<dbReference type="InterPro" id="IPR036420">
    <property type="entry name" value="BRCT_dom_sf"/>
</dbReference>
<dbReference type="AlphaFoldDB" id="E1ZN08"/>
<feature type="region of interest" description="Disordered" evidence="17">
    <location>
        <begin position="637"/>
        <end position="669"/>
    </location>
</feature>
<evidence type="ECO:0000256" key="6">
    <source>
        <dbReference type="ARBA" id="ARBA00022737"/>
    </source>
</evidence>
<dbReference type="PROSITE" id="PS50160">
    <property type="entry name" value="DNA_LIGASE_A3"/>
    <property type="match status" value="1"/>
</dbReference>
<evidence type="ECO:0000256" key="10">
    <source>
        <dbReference type="ARBA" id="ARBA00022842"/>
    </source>
</evidence>
<dbReference type="Gene3D" id="3.30.470.30">
    <property type="entry name" value="DNA ligase/mRNA capping enzyme"/>
    <property type="match status" value="1"/>
</dbReference>
<keyword evidence="4 15" id="KW-0436">Ligase</keyword>
<dbReference type="NCBIfam" id="TIGR00574">
    <property type="entry name" value="dnl1"/>
    <property type="match status" value="1"/>
</dbReference>
<comment type="cofactor">
    <cofactor evidence="1">
        <name>Mg(2+)</name>
        <dbReference type="ChEBI" id="CHEBI:18420"/>
    </cofactor>
</comment>
<evidence type="ECO:0000313" key="21">
    <source>
        <dbReference type="Proteomes" id="UP000008141"/>
    </source>
</evidence>
<dbReference type="GeneID" id="17352170"/>
<feature type="domain" description="ATP-dependent DNA ligase family profile" evidence="18">
    <location>
        <begin position="387"/>
        <end position="525"/>
    </location>
</feature>
<keyword evidence="8 15" id="KW-0227">DNA damage</keyword>
<evidence type="ECO:0000256" key="7">
    <source>
        <dbReference type="ARBA" id="ARBA00022741"/>
    </source>
</evidence>
<dbReference type="STRING" id="554065.E1ZN08"/>
<evidence type="ECO:0000256" key="12">
    <source>
        <dbReference type="ARBA" id="ARBA00023204"/>
    </source>
</evidence>
<dbReference type="SUPFAM" id="SSF50249">
    <property type="entry name" value="Nucleic acid-binding proteins"/>
    <property type="match status" value="1"/>
</dbReference>
<evidence type="ECO:0000256" key="9">
    <source>
        <dbReference type="ARBA" id="ARBA00022840"/>
    </source>
</evidence>
<dbReference type="InterPro" id="IPR001357">
    <property type="entry name" value="BRCT_dom"/>
</dbReference>
<dbReference type="KEGG" id="cvr:CHLNCDRAFT_138420"/>
<evidence type="ECO:0000256" key="16">
    <source>
        <dbReference type="RuleBase" id="RU004196"/>
    </source>
</evidence>
<evidence type="ECO:0000256" key="1">
    <source>
        <dbReference type="ARBA" id="ARBA00001946"/>
    </source>
</evidence>
<dbReference type="Pfam" id="PF00533">
    <property type="entry name" value="BRCT"/>
    <property type="match status" value="1"/>
</dbReference>
<feature type="compositionally biased region" description="Basic residues" evidence="17">
    <location>
        <begin position="655"/>
        <end position="669"/>
    </location>
</feature>
<evidence type="ECO:0000256" key="14">
    <source>
        <dbReference type="ARBA" id="ARBA00034003"/>
    </source>
</evidence>
<evidence type="ECO:0000256" key="3">
    <source>
        <dbReference type="ARBA" id="ARBA00007572"/>
    </source>
</evidence>
<dbReference type="InterPro" id="IPR036599">
    <property type="entry name" value="DNA_ligase_N_sf"/>
</dbReference>
<dbReference type="CDD" id="cd07903">
    <property type="entry name" value="Adenylation_DNA_ligase_IV"/>
    <property type="match status" value="1"/>
</dbReference>
<dbReference type="Gene3D" id="3.40.50.10190">
    <property type="entry name" value="BRCT domain"/>
    <property type="match status" value="1"/>
</dbReference>
<organism evidence="21">
    <name type="scientific">Chlorella variabilis</name>
    <name type="common">Green alga</name>
    <dbReference type="NCBI Taxonomy" id="554065"/>
    <lineage>
        <taxon>Eukaryota</taxon>
        <taxon>Viridiplantae</taxon>
        <taxon>Chlorophyta</taxon>
        <taxon>core chlorophytes</taxon>
        <taxon>Trebouxiophyceae</taxon>
        <taxon>Chlorellales</taxon>
        <taxon>Chlorellaceae</taxon>
        <taxon>Chlorella clade</taxon>
        <taxon>Chlorella</taxon>
    </lineage>
</organism>
<dbReference type="Gene3D" id="2.40.50.140">
    <property type="entry name" value="Nucleic acid-binding proteins"/>
    <property type="match status" value="1"/>
</dbReference>
<dbReference type="SMART" id="SM00292">
    <property type="entry name" value="BRCT"/>
    <property type="match status" value="1"/>
</dbReference>
<dbReference type="PROSITE" id="PS50172">
    <property type="entry name" value="BRCT"/>
    <property type="match status" value="1"/>
</dbReference>
<evidence type="ECO:0000256" key="11">
    <source>
        <dbReference type="ARBA" id="ARBA00023172"/>
    </source>
</evidence>
<keyword evidence="7 15" id="KW-0547">Nucleotide-binding</keyword>
<dbReference type="InterPro" id="IPR012308">
    <property type="entry name" value="DNA_ligase_ATP-dep_N"/>
</dbReference>
<dbReference type="PANTHER" id="PTHR45997:SF1">
    <property type="entry name" value="DNA LIGASE 4"/>
    <property type="match status" value="1"/>
</dbReference>
<dbReference type="GO" id="GO:0046872">
    <property type="term" value="F:metal ion binding"/>
    <property type="evidence" value="ECO:0007669"/>
    <property type="project" value="UniProtKB-KW"/>
</dbReference>
<dbReference type="InterPro" id="IPR000977">
    <property type="entry name" value="DNA_ligase_ATP-dep"/>
</dbReference>
<dbReference type="GO" id="GO:0005524">
    <property type="term" value="F:ATP binding"/>
    <property type="evidence" value="ECO:0007669"/>
    <property type="project" value="UniProtKB-KW"/>
</dbReference>
<dbReference type="EC" id="6.5.1.1" evidence="15"/>
<dbReference type="SUPFAM" id="SSF52113">
    <property type="entry name" value="BRCT domain"/>
    <property type="match status" value="1"/>
</dbReference>
<dbReference type="InParanoid" id="E1ZN08"/>
<dbReference type="InterPro" id="IPR029710">
    <property type="entry name" value="LIG4"/>
</dbReference>
<evidence type="ECO:0000256" key="5">
    <source>
        <dbReference type="ARBA" id="ARBA00022723"/>
    </source>
</evidence>
<dbReference type="GO" id="GO:0006303">
    <property type="term" value="P:double-strand break repair via nonhomologous end joining"/>
    <property type="evidence" value="ECO:0007669"/>
    <property type="project" value="TreeGrafter"/>
</dbReference>
<protein>
    <recommendedName>
        <fullName evidence="15">DNA ligase</fullName>
        <ecNumber evidence="15">6.5.1.1</ecNumber>
    </recommendedName>
</protein>
<gene>
    <name evidence="20" type="ORF">CHLNCDRAFT_138420</name>
</gene>
<dbReference type="OrthoDB" id="151490at2759"/>
<reference evidence="20 21" key="1">
    <citation type="journal article" date="2010" name="Plant Cell">
        <title>The Chlorella variabilis NC64A genome reveals adaptation to photosymbiosis, coevolution with viruses, and cryptic sex.</title>
        <authorList>
            <person name="Blanc G."/>
            <person name="Duncan G."/>
            <person name="Agarkova I."/>
            <person name="Borodovsky M."/>
            <person name="Gurnon J."/>
            <person name="Kuo A."/>
            <person name="Lindquist E."/>
            <person name="Lucas S."/>
            <person name="Pangilinan J."/>
            <person name="Polle J."/>
            <person name="Salamov A."/>
            <person name="Terry A."/>
            <person name="Yamada T."/>
            <person name="Dunigan D.D."/>
            <person name="Grigoriev I.V."/>
            <person name="Claverie J.M."/>
            <person name="Van Etten J.L."/>
        </authorList>
    </citation>
    <scope>NUCLEOTIDE SEQUENCE [LARGE SCALE GENOMIC DNA]</scope>
    <source>
        <strain evidence="20 21">NC64A</strain>
    </source>
</reference>
<keyword evidence="12 15" id="KW-0234">DNA repair</keyword>
<evidence type="ECO:0000259" key="18">
    <source>
        <dbReference type="PROSITE" id="PS50160"/>
    </source>
</evidence>
<dbReference type="GO" id="GO:0006297">
    <property type="term" value="P:nucleotide-excision repair, DNA gap filling"/>
    <property type="evidence" value="ECO:0007669"/>
    <property type="project" value="TreeGrafter"/>
</dbReference>
<dbReference type="FunCoup" id="E1ZN08">
    <property type="interactions" value="1494"/>
</dbReference>
<sequence length="1063" mass="117525">MLLPPNDLSFQTLVNFFSSCRKLLGNARKGGDVRSQHVKRFIDVNIDKESHQAFAVFRLILPAVGAGSAVLLDNKRGNYKLLESNLINVLLKAAGIDKKSKEASTIRNWKRPGSKSAGDFAAVLQENIFNVYCMIDPTDGTGRLKTLKVGQLNQALDKLVEAAGNFNEQANILRGLMQVTSPDQMAWIVQIILKNLKINVGEGKVLKTWHKDAETYYNQSGMDLEHIFNEMVATSENYATSIQPGKAVRPQLLKMTGSVKWAFSKAMHDEDGKLKEFVVEMKLDGERIQVHRGPRDEISYFSRRAIEHGEKSNYSVVDDMIRRYTRGPCVLDGELIVWNKKEQVFEPFGSLKPLISAILEQKHRGDVLDFNEMEEDAAIHDEDYKAPQIGDLELVYVTFDILHNGKGGVIDMPLRERHKMLEDKVVPGIPADRTHFGSILASRTGRTEEDISQMLQEIVRLREEGIVIKALDSVWVSNDRHSNNWLKVKPDYIANIELDCLVIGAWGGKGGRGGHYTQYLLALADDPPAGQQVGTGTDRSEWEAVHRQIEPLCIDASKHPPPCFYSVTGREKPEVWISDPKESVVVQISADLRTIRSTQFKTGYSLRFPKVHSVRWDKTATIVSSIKDLQGRVEEQKKKDENIDWVKGQDGDTGKKRRTTKRDKGPAAKRLRGREVVEVESSVLEGCHIAFANYGEHNKRQLEEIVKKLGGETRFMFTEGSGVTHILAGREDNKVKAHKEHDRDVISIDWLVACDRQKRRVPLRPRYYIHMSRANLIANPDVDSLGDSYMSDVDEGDVDNLLHRAVRPGAVDPAALAEGLAHPSEFEDSNEEQVAKAQRQLTRRLGSADAGRAVGSYLDAQLAAIGQLDPRFSCLRPFSAVLLRLGNGKAIRQPDGDSQRRLVPSVQSILLAGAASQARLQQLQAAAVAAEFRIMGGALAVALGQSVTHVLGLVLARAPSVVATDEGSSTGAASAVEPQALLRAVDDQAGGPPAVALLKLGLATGSIQLETDRWVHRCLDEAENRAAAGQMGTAKLPPEAAFLLDVANLDNPDGHLPQPPKRR</sequence>
<keyword evidence="11 15" id="KW-0233">DNA recombination</keyword>
<keyword evidence="6" id="KW-0677">Repeat</keyword>
<dbReference type="PROSITE" id="PS00697">
    <property type="entry name" value="DNA_LIGASE_A1"/>
    <property type="match status" value="1"/>
</dbReference>
<dbReference type="OMA" id="EGIMIKH"/>
<dbReference type="EMBL" id="GL433854">
    <property type="protein sequence ID" value="EFN52891.1"/>
    <property type="molecule type" value="Genomic_DNA"/>
</dbReference>
<dbReference type="InterPro" id="IPR012340">
    <property type="entry name" value="NA-bd_OB-fold"/>
</dbReference>
<evidence type="ECO:0000256" key="15">
    <source>
        <dbReference type="RuleBase" id="RU000617"/>
    </source>
</evidence>
<comment type="similarity">
    <text evidence="3 16">Belongs to the ATP-dependent DNA ligase family.</text>
</comment>
<dbReference type="InterPro" id="IPR016059">
    <property type="entry name" value="DNA_ligase_ATP-dep_CS"/>
</dbReference>
<proteinExistence type="inferred from homology"/>
<dbReference type="RefSeq" id="XP_005844993.1">
    <property type="nucleotide sequence ID" value="XM_005844931.1"/>
</dbReference>
<dbReference type="GO" id="GO:0071897">
    <property type="term" value="P:DNA biosynthetic process"/>
    <property type="evidence" value="ECO:0007669"/>
    <property type="project" value="InterPro"/>
</dbReference>
<evidence type="ECO:0000256" key="4">
    <source>
        <dbReference type="ARBA" id="ARBA00022598"/>
    </source>
</evidence>
<dbReference type="GO" id="GO:0003677">
    <property type="term" value="F:DNA binding"/>
    <property type="evidence" value="ECO:0007669"/>
    <property type="project" value="InterPro"/>
</dbReference>
<keyword evidence="13" id="KW-0539">Nucleus</keyword>
<dbReference type="GO" id="GO:0003910">
    <property type="term" value="F:DNA ligase (ATP) activity"/>
    <property type="evidence" value="ECO:0007669"/>
    <property type="project" value="UniProtKB-EC"/>
</dbReference>
<dbReference type="Proteomes" id="UP000008141">
    <property type="component" value="Unassembled WGS sequence"/>
</dbReference>
<name>E1ZN08_CHLVA</name>
<dbReference type="eggNOG" id="KOG0966">
    <property type="taxonomic scope" value="Eukaryota"/>
</dbReference>
<accession>E1ZN08</accession>
<dbReference type="Pfam" id="PF01068">
    <property type="entry name" value="DNA_ligase_A_M"/>
    <property type="match status" value="1"/>
</dbReference>
<keyword evidence="10" id="KW-0460">Magnesium</keyword>
<dbReference type="PANTHER" id="PTHR45997">
    <property type="entry name" value="DNA LIGASE 4"/>
    <property type="match status" value="1"/>
</dbReference>
<dbReference type="GO" id="GO:0032807">
    <property type="term" value="C:DNA ligase IV complex"/>
    <property type="evidence" value="ECO:0007669"/>
    <property type="project" value="TreeGrafter"/>
</dbReference>
<keyword evidence="21" id="KW-1185">Reference proteome</keyword>
<evidence type="ECO:0000256" key="2">
    <source>
        <dbReference type="ARBA" id="ARBA00004123"/>
    </source>
</evidence>
<comment type="catalytic activity">
    <reaction evidence="14 15">
        <text>ATP + (deoxyribonucleotide)n-3'-hydroxyl + 5'-phospho-(deoxyribonucleotide)m = (deoxyribonucleotide)n+m + AMP + diphosphate.</text>
        <dbReference type="EC" id="6.5.1.1"/>
    </reaction>
</comment>
<feature type="compositionally biased region" description="Basic and acidic residues" evidence="17">
    <location>
        <begin position="637"/>
        <end position="654"/>
    </location>
</feature>
<evidence type="ECO:0000256" key="8">
    <source>
        <dbReference type="ARBA" id="ARBA00022763"/>
    </source>
</evidence>